<protein>
    <submittedName>
        <fullName evidence="3">DUF1080 domain-containing protein</fullName>
    </submittedName>
</protein>
<evidence type="ECO:0000259" key="2">
    <source>
        <dbReference type="PROSITE" id="PS51820"/>
    </source>
</evidence>
<dbReference type="InterPro" id="IPR010496">
    <property type="entry name" value="AL/BT2_dom"/>
</dbReference>
<evidence type="ECO:0000256" key="1">
    <source>
        <dbReference type="SAM" id="SignalP"/>
    </source>
</evidence>
<dbReference type="EMBL" id="JAPFQO010000003">
    <property type="protein sequence ID" value="MCX2739738.1"/>
    <property type="molecule type" value="Genomic_DNA"/>
</dbReference>
<evidence type="ECO:0000313" key="3">
    <source>
        <dbReference type="EMBL" id="MCX2739738.1"/>
    </source>
</evidence>
<keyword evidence="4" id="KW-1185">Reference proteome</keyword>
<organism evidence="3 4">
    <name type="scientific">Pontibacter anaerobius</name>
    <dbReference type="NCBI Taxonomy" id="2993940"/>
    <lineage>
        <taxon>Bacteria</taxon>
        <taxon>Pseudomonadati</taxon>
        <taxon>Bacteroidota</taxon>
        <taxon>Cytophagia</taxon>
        <taxon>Cytophagales</taxon>
        <taxon>Hymenobacteraceae</taxon>
        <taxon>Pontibacter</taxon>
    </lineage>
</organism>
<dbReference type="Pfam" id="PF06439">
    <property type="entry name" value="3keto-disac_hyd"/>
    <property type="match status" value="1"/>
</dbReference>
<proteinExistence type="predicted"/>
<accession>A0ABT3REA0</accession>
<dbReference type="InterPro" id="IPR037524">
    <property type="entry name" value="PA14/GLEYA"/>
</dbReference>
<sequence>MIKCKTKPLRGVLLTGIALIYSTGISLAQSAAPQTTAIPLDNLSSFQNPGKSWQVAGDVTAKLDKENELDVKEGTGILVNEPSRKKKGVDLLTNFEHGDIDLELDYMMAKGSNSGIYLQGRYEVQLEDSWGVKKPTSANNGAVYERWDESRANGQKGFEGYAPRQNVSRAPGLWQHLKVSFQAPRFDASGKKVENAKILRAELNGVTIHENVELFGPTRGALGSNEVAMGPLRLQGDHGAVAFRDIKITNYGKPRPELVNLKYQVFKGKYEAEPRYDSIPPEAEGTSVALTSEISPFQKDFLVRYTGTLRVKEPGEYTFNLNTNGGGGLMRINNKVVVPIEGRNRRGTVTLPAGDMPFELVYSKVVEWGRPALGIAVVGPGIREYLIGDPAGGGNNDSQGPIMVDAPVNTILRSFMDLPVPGKNGKRNTRVVHAVNVGSPDQVHYTYDLDNGNVIQVWRGGFLDATPMWYSRGDGSSRPVGAVQHFGQPAFTLAKLANPEAAWVADTAGTGFRAEGYDLDKADQPTFSYQVYGTNVQDAIRVVEGGKGFSRELTVQNPAENLYARLAAGSSIEALSKNMYLIDGKSYYVRIDDDGGQKPVVRDANGQKELIVPMRNKLRYTIIF</sequence>
<reference evidence="3 4" key="1">
    <citation type="submission" date="2022-11" db="EMBL/GenBank/DDBJ databases">
        <title>The characterization of three novel Bacteroidetes species and genomic analysis of their roles in tidal elemental geochemical cycles.</title>
        <authorList>
            <person name="Ma K.-J."/>
        </authorList>
    </citation>
    <scope>NUCLEOTIDE SEQUENCE [LARGE SCALE GENOMIC DNA]</scope>
    <source>
        <strain evidence="3 4">M82</strain>
    </source>
</reference>
<comment type="caution">
    <text evidence="3">The sequence shown here is derived from an EMBL/GenBank/DDBJ whole genome shotgun (WGS) entry which is preliminary data.</text>
</comment>
<dbReference type="InterPro" id="IPR011658">
    <property type="entry name" value="PA14_dom"/>
</dbReference>
<feature type="signal peptide" evidence="1">
    <location>
        <begin position="1"/>
        <end position="28"/>
    </location>
</feature>
<dbReference type="Gene3D" id="2.60.120.560">
    <property type="entry name" value="Exo-inulinase, domain 1"/>
    <property type="match status" value="1"/>
</dbReference>
<dbReference type="Pfam" id="PF07691">
    <property type="entry name" value="PA14"/>
    <property type="match status" value="1"/>
</dbReference>
<keyword evidence="1" id="KW-0732">Signal</keyword>
<evidence type="ECO:0000313" key="4">
    <source>
        <dbReference type="Proteomes" id="UP001207228"/>
    </source>
</evidence>
<dbReference type="PROSITE" id="PS51820">
    <property type="entry name" value="PA14"/>
    <property type="match status" value="1"/>
</dbReference>
<gene>
    <name evidence="3" type="ORF">OO017_07265</name>
</gene>
<dbReference type="RefSeq" id="WP_266051797.1">
    <property type="nucleotide sequence ID" value="NZ_JAPFQO010000003.1"/>
</dbReference>
<feature type="chain" id="PRO_5046821731" evidence="1">
    <location>
        <begin position="29"/>
        <end position="624"/>
    </location>
</feature>
<name>A0ABT3REA0_9BACT</name>
<dbReference type="Gene3D" id="2.60.120.380">
    <property type="match status" value="1"/>
</dbReference>
<feature type="domain" description="PA14" evidence="2">
    <location>
        <begin position="256"/>
        <end position="391"/>
    </location>
</feature>
<dbReference type="SUPFAM" id="SSF56988">
    <property type="entry name" value="Anthrax protective antigen"/>
    <property type="match status" value="1"/>
</dbReference>
<dbReference type="Proteomes" id="UP001207228">
    <property type="component" value="Unassembled WGS sequence"/>
</dbReference>